<evidence type="ECO:0000313" key="2">
    <source>
        <dbReference type="Proteomes" id="UP001054252"/>
    </source>
</evidence>
<dbReference type="Proteomes" id="UP001054252">
    <property type="component" value="Unassembled WGS sequence"/>
</dbReference>
<keyword evidence="2" id="KW-1185">Reference proteome</keyword>
<protein>
    <submittedName>
        <fullName evidence="1">Uncharacterized protein</fullName>
    </submittedName>
</protein>
<accession>A0AAV5K1Z9</accession>
<dbReference type="EMBL" id="BPVZ01000047">
    <property type="protein sequence ID" value="GKV17156.1"/>
    <property type="molecule type" value="Genomic_DNA"/>
</dbReference>
<proteinExistence type="predicted"/>
<name>A0AAV5K1Z9_9ROSI</name>
<dbReference type="AlphaFoldDB" id="A0AAV5K1Z9"/>
<reference evidence="1 2" key="1">
    <citation type="journal article" date="2021" name="Commun. Biol.">
        <title>The genome of Shorea leprosula (Dipterocarpaceae) highlights the ecological relevance of drought in aseasonal tropical rainforests.</title>
        <authorList>
            <person name="Ng K.K.S."/>
            <person name="Kobayashi M.J."/>
            <person name="Fawcett J.A."/>
            <person name="Hatakeyama M."/>
            <person name="Paape T."/>
            <person name="Ng C.H."/>
            <person name="Ang C.C."/>
            <person name="Tnah L.H."/>
            <person name="Lee C.T."/>
            <person name="Nishiyama T."/>
            <person name="Sese J."/>
            <person name="O'Brien M.J."/>
            <person name="Copetti D."/>
            <person name="Mohd Noor M.I."/>
            <person name="Ong R.C."/>
            <person name="Putra M."/>
            <person name="Sireger I.Z."/>
            <person name="Indrioko S."/>
            <person name="Kosugi Y."/>
            <person name="Izuno A."/>
            <person name="Isagi Y."/>
            <person name="Lee S.L."/>
            <person name="Shimizu K.K."/>
        </authorList>
    </citation>
    <scope>NUCLEOTIDE SEQUENCE [LARGE SCALE GENOMIC DNA]</scope>
    <source>
        <strain evidence="1">214</strain>
    </source>
</reference>
<evidence type="ECO:0000313" key="1">
    <source>
        <dbReference type="EMBL" id="GKV17156.1"/>
    </source>
</evidence>
<gene>
    <name evidence="1" type="ORF">SLEP1_g27692</name>
</gene>
<sequence length="61" mass="6854">MVLKSEYQSRLYVLQPAVQENKMCNKPAKLVLCFAASSTEKTECVESRKAGYRNGKLAIQT</sequence>
<organism evidence="1 2">
    <name type="scientific">Rubroshorea leprosula</name>
    <dbReference type="NCBI Taxonomy" id="152421"/>
    <lineage>
        <taxon>Eukaryota</taxon>
        <taxon>Viridiplantae</taxon>
        <taxon>Streptophyta</taxon>
        <taxon>Embryophyta</taxon>
        <taxon>Tracheophyta</taxon>
        <taxon>Spermatophyta</taxon>
        <taxon>Magnoliopsida</taxon>
        <taxon>eudicotyledons</taxon>
        <taxon>Gunneridae</taxon>
        <taxon>Pentapetalae</taxon>
        <taxon>rosids</taxon>
        <taxon>malvids</taxon>
        <taxon>Malvales</taxon>
        <taxon>Dipterocarpaceae</taxon>
        <taxon>Rubroshorea</taxon>
    </lineage>
</organism>
<comment type="caution">
    <text evidence="1">The sequence shown here is derived from an EMBL/GenBank/DDBJ whole genome shotgun (WGS) entry which is preliminary data.</text>
</comment>